<dbReference type="AlphaFoldDB" id="A0A8S2AZQ7"/>
<organism evidence="9 10">
    <name type="scientific">Arabidopsis arenosa</name>
    <name type="common">Sand rock-cress</name>
    <name type="synonym">Cardaminopsis arenosa</name>
    <dbReference type="NCBI Taxonomy" id="38785"/>
    <lineage>
        <taxon>Eukaryota</taxon>
        <taxon>Viridiplantae</taxon>
        <taxon>Streptophyta</taxon>
        <taxon>Embryophyta</taxon>
        <taxon>Tracheophyta</taxon>
        <taxon>Spermatophyta</taxon>
        <taxon>Magnoliopsida</taxon>
        <taxon>eudicotyledons</taxon>
        <taxon>Gunneridae</taxon>
        <taxon>Pentapetalae</taxon>
        <taxon>rosids</taxon>
        <taxon>malvids</taxon>
        <taxon>Brassicales</taxon>
        <taxon>Brassicaceae</taxon>
        <taxon>Camelineae</taxon>
        <taxon>Arabidopsis</taxon>
    </lineage>
</organism>
<feature type="compositionally biased region" description="Basic and acidic residues" evidence="7">
    <location>
        <begin position="198"/>
        <end position="207"/>
    </location>
</feature>
<evidence type="ECO:0000256" key="7">
    <source>
        <dbReference type="SAM" id="MobiDB-lite"/>
    </source>
</evidence>
<dbReference type="GO" id="GO:0010506">
    <property type="term" value="P:regulation of autophagy"/>
    <property type="evidence" value="ECO:0007669"/>
    <property type="project" value="InterPro"/>
</dbReference>
<dbReference type="InterPro" id="IPR035979">
    <property type="entry name" value="RBD_domain_sf"/>
</dbReference>
<dbReference type="GO" id="GO:0046872">
    <property type="term" value="F:metal ion binding"/>
    <property type="evidence" value="ECO:0007669"/>
    <property type="project" value="UniProtKB-KW"/>
</dbReference>
<comment type="cofactor">
    <cofactor evidence="5">
        <name>[2Fe-2S] cluster</name>
        <dbReference type="ChEBI" id="CHEBI:190135"/>
    </cofactor>
</comment>
<dbReference type="GO" id="GO:0005741">
    <property type="term" value="C:mitochondrial outer membrane"/>
    <property type="evidence" value="ECO:0007669"/>
    <property type="project" value="TreeGrafter"/>
</dbReference>
<evidence type="ECO:0000256" key="1">
    <source>
        <dbReference type="ARBA" id="ARBA00022714"/>
    </source>
</evidence>
<sequence>MAIIATTFGTGLSYAGQLPFKRVTAGEVGQKQQRVVVVRAEGGGGGINPEIRKNEEKVVDSVVVTELSKNITPYCRCWRSGTFPLCDGSHVKHNKANGDNIASIKLKTESLKDAVDSLKEDVDSLKASVNDLLAIFTAFKEPAKIPASVKNNVIPVIQNSPSSEGHKKSDEGEEPAHKKAKADTNTCKKESSSNVSSKESDVLEKETLNRTLPPCSSTFTKTAEVGERVLFIPKQGGRYDGGTIFVKGYDSSLGENDIARALLEHFSPCGMISRIYFQTNETGAVILRHVFIEMLHGTEDALKLNGSDMGGCNLEVYNAKRREEYYINREASGRYIQNRRHLRLDRLKFTREKPPVYGIVSSSKINK</sequence>
<feature type="domain" description="Iron-binding zinc finger CDGSH type" evidence="8">
    <location>
        <begin position="57"/>
        <end position="96"/>
    </location>
</feature>
<feature type="compositionally biased region" description="Basic and acidic residues" evidence="7">
    <location>
        <begin position="164"/>
        <end position="177"/>
    </location>
</feature>
<dbReference type="InterPro" id="IPR042216">
    <property type="entry name" value="MitoNEET_CISD"/>
</dbReference>
<dbReference type="SUPFAM" id="SSF54928">
    <property type="entry name" value="RNA-binding domain, RBD"/>
    <property type="match status" value="1"/>
</dbReference>
<keyword evidence="2" id="KW-0479">Metal-binding</keyword>
<dbReference type="InterPro" id="IPR012677">
    <property type="entry name" value="Nucleotide-bd_a/b_plait_sf"/>
</dbReference>
<evidence type="ECO:0000256" key="5">
    <source>
        <dbReference type="ARBA" id="ARBA00034078"/>
    </source>
</evidence>
<keyword evidence="4" id="KW-0411">Iron-sulfur</keyword>
<reference evidence="9" key="1">
    <citation type="submission" date="2021-01" db="EMBL/GenBank/DDBJ databases">
        <authorList>
            <person name="Bezrukov I."/>
        </authorList>
    </citation>
    <scope>NUCLEOTIDE SEQUENCE</scope>
</reference>
<gene>
    <name evidence="9" type="ORF">AARE701A_LOCUS21247</name>
</gene>
<feature type="region of interest" description="Disordered" evidence="7">
    <location>
        <begin position="156"/>
        <end position="207"/>
    </location>
</feature>
<dbReference type="InterPro" id="IPR045131">
    <property type="entry name" value="CISD1/2"/>
</dbReference>
<keyword evidence="1" id="KW-0001">2Fe-2S</keyword>
<protein>
    <recommendedName>
        <fullName evidence="8">Iron-binding zinc finger CDGSH type domain-containing protein</fullName>
    </recommendedName>
</protein>
<name>A0A8S2AZQ7_ARAAE</name>
<dbReference type="PANTHER" id="PTHR13680:SF5">
    <property type="entry name" value="CDGSH IRON-SULFUR DOMAIN-CONTAINING PROTEIN 1"/>
    <property type="match status" value="1"/>
</dbReference>
<evidence type="ECO:0000256" key="2">
    <source>
        <dbReference type="ARBA" id="ARBA00022723"/>
    </source>
</evidence>
<dbReference type="PANTHER" id="PTHR13680">
    <property type="entry name" value="CDGSH IRON-SULFUR DOMAIN-CONTAINING PROTEIN 1"/>
    <property type="match status" value="1"/>
</dbReference>
<evidence type="ECO:0000259" key="8">
    <source>
        <dbReference type="SMART" id="SM00704"/>
    </source>
</evidence>
<evidence type="ECO:0000256" key="4">
    <source>
        <dbReference type="ARBA" id="ARBA00023014"/>
    </source>
</evidence>
<evidence type="ECO:0000256" key="3">
    <source>
        <dbReference type="ARBA" id="ARBA00023004"/>
    </source>
</evidence>
<evidence type="ECO:0000313" key="9">
    <source>
        <dbReference type="EMBL" id="CAE6234983.1"/>
    </source>
</evidence>
<proteinExistence type="predicted"/>
<evidence type="ECO:0000313" key="10">
    <source>
        <dbReference type="Proteomes" id="UP000682877"/>
    </source>
</evidence>
<dbReference type="SMART" id="SM00704">
    <property type="entry name" value="ZnF_CDGSH"/>
    <property type="match status" value="1"/>
</dbReference>
<feature type="coiled-coil region" evidence="6">
    <location>
        <begin position="101"/>
        <end position="135"/>
    </location>
</feature>
<dbReference type="Gene3D" id="3.40.5.90">
    <property type="entry name" value="CDGSH iron-sulfur domain, mitoNEET-type"/>
    <property type="match status" value="1"/>
</dbReference>
<dbReference type="GO" id="GO:0051537">
    <property type="term" value="F:2 iron, 2 sulfur cluster binding"/>
    <property type="evidence" value="ECO:0007669"/>
    <property type="project" value="UniProtKB-KW"/>
</dbReference>
<dbReference type="Pfam" id="PF09360">
    <property type="entry name" value="zf-CDGSH"/>
    <property type="match status" value="1"/>
</dbReference>
<dbReference type="GO" id="GO:0003676">
    <property type="term" value="F:nucleic acid binding"/>
    <property type="evidence" value="ECO:0007669"/>
    <property type="project" value="InterPro"/>
</dbReference>
<dbReference type="InterPro" id="IPR018967">
    <property type="entry name" value="FeS-contain_CDGSH-typ"/>
</dbReference>
<evidence type="ECO:0000256" key="6">
    <source>
        <dbReference type="SAM" id="Coils"/>
    </source>
</evidence>
<keyword evidence="3" id="KW-0408">Iron</keyword>
<dbReference type="Gene3D" id="3.30.70.330">
    <property type="match status" value="1"/>
</dbReference>
<keyword evidence="6" id="KW-0175">Coiled coil</keyword>
<dbReference type="Proteomes" id="UP000682877">
    <property type="component" value="Chromosome 8"/>
</dbReference>
<dbReference type="EMBL" id="LR999458">
    <property type="protein sequence ID" value="CAE6234983.1"/>
    <property type="molecule type" value="Genomic_DNA"/>
</dbReference>
<accession>A0A8S2AZQ7</accession>
<keyword evidence="10" id="KW-1185">Reference proteome</keyword>